<reference evidence="1" key="1">
    <citation type="journal article" date="2015" name="Nature">
        <title>Complex archaea that bridge the gap between prokaryotes and eukaryotes.</title>
        <authorList>
            <person name="Spang A."/>
            <person name="Saw J.H."/>
            <person name="Jorgensen S.L."/>
            <person name="Zaremba-Niedzwiedzka K."/>
            <person name="Martijn J."/>
            <person name="Lind A.E."/>
            <person name="van Eijk R."/>
            <person name="Schleper C."/>
            <person name="Guy L."/>
            <person name="Ettema T.J."/>
        </authorList>
    </citation>
    <scope>NUCLEOTIDE SEQUENCE</scope>
</reference>
<gene>
    <name evidence="1" type="ORF">LCGC14_0653690</name>
</gene>
<comment type="caution">
    <text evidence="1">The sequence shown here is derived from an EMBL/GenBank/DDBJ whole genome shotgun (WGS) entry which is preliminary data.</text>
</comment>
<dbReference type="AlphaFoldDB" id="A0A0F9R0T0"/>
<name>A0A0F9R0T0_9ZZZZ</name>
<evidence type="ECO:0000313" key="1">
    <source>
        <dbReference type="EMBL" id="KKN48334.1"/>
    </source>
</evidence>
<sequence length="41" mass="4549">MLVLDEFTGTTISLGHCETRTIGGLTAEDYTCREWGGKRDD</sequence>
<dbReference type="EMBL" id="LAZR01001225">
    <property type="protein sequence ID" value="KKN48334.1"/>
    <property type="molecule type" value="Genomic_DNA"/>
</dbReference>
<protein>
    <submittedName>
        <fullName evidence="1">Uncharacterized protein</fullName>
    </submittedName>
</protein>
<organism evidence="1">
    <name type="scientific">marine sediment metagenome</name>
    <dbReference type="NCBI Taxonomy" id="412755"/>
    <lineage>
        <taxon>unclassified sequences</taxon>
        <taxon>metagenomes</taxon>
        <taxon>ecological metagenomes</taxon>
    </lineage>
</organism>
<accession>A0A0F9R0T0</accession>
<proteinExistence type="predicted"/>